<proteinExistence type="inferred from homology"/>
<dbReference type="PROSITE" id="PS51257">
    <property type="entry name" value="PROKAR_LIPOPROTEIN"/>
    <property type="match status" value="1"/>
</dbReference>
<dbReference type="InterPro" id="IPR033985">
    <property type="entry name" value="SusD-like_N"/>
</dbReference>
<dbReference type="Gene3D" id="1.25.40.390">
    <property type="match status" value="1"/>
</dbReference>
<evidence type="ECO:0000259" key="6">
    <source>
        <dbReference type="Pfam" id="PF07980"/>
    </source>
</evidence>
<dbReference type="CDD" id="cd08977">
    <property type="entry name" value="SusD"/>
    <property type="match status" value="1"/>
</dbReference>
<dbReference type="Proteomes" id="UP001597361">
    <property type="component" value="Unassembled WGS sequence"/>
</dbReference>
<keyword evidence="4" id="KW-0472">Membrane</keyword>
<feature type="domain" description="SusD-like N-terminal" evidence="7">
    <location>
        <begin position="96"/>
        <end position="227"/>
    </location>
</feature>
<dbReference type="InterPro" id="IPR012944">
    <property type="entry name" value="SusD_RagB_dom"/>
</dbReference>
<dbReference type="Pfam" id="PF07980">
    <property type="entry name" value="SusD_RagB"/>
    <property type="match status" value="1"/>
</dbReference>
<organism evidence="8 9">
    <name type="scientific">Belliella marina</name>
    <dbReference type="NCBI Taxonomy" id="1644146"/>
    <lineage>
        <taxon>Bacteria</taxon>
        <taxon>Pseudomonadati</taxon>
        <taxon>Bacteroidota</taxon>
        <taxon>Cytophagia</taxon>
        <taxon>Cytophagales</taxon>
        <taxon>Cyclobacteriaceae</taxon>
        <taxon>Belliella</taxon>
    </lineage>
</organism>
<comment type="similarity">
    <text evidence="2">Belongs to the SusD family.</text>
</comment>
<sequence>MKKIYNYIITIGLGIAGGCTGDFLDTEPITELTDENFYRTTDDAYRALVGAYEGLHQIWSGGISFPVASEVLSDNAFGGTGAADGFGYQLLDEFDKNRAPDQNLFQDNWAGYYGAVFRCNSFLEKFDQIDWEGNDELRNTYEAETRFLRAYLYFDMVRLWGNIPLLTSPSAENIPQADPAEVYAVIGEDLKFAVANLPSVPFAGQNVNEFGRATKWAAQALLARVYLYYTGYYNQSDLAGTLTAAEALSHLEDIINNGGFGLVEDFAHLWPAASVEDYAGEINPEILFSIRYTYTSDYDGNTDGNMWMVMLGVREQSFYPYGRGWGGATVNPKLYQAFPSGDTRREASIIAIDEENLPFTNQSRQREYTGYYTKKYSPMINEEGVDLPIDLGAPNHMIGQFQDYFVIRYADVLLMAAELGSANAQNYFNQVRMRAYKENYSQLAVSQQNIMEERRLEFALEGIRYWDLLRQGINTAAAVISETTTVVNGGNPSTKTISASNILATEGLQQIPVNQIQLSDNVLKQNPGW</sequence>
<dbReference type="InterPro" id="IPR011990">
    <property type="entry name" value="TPR-like_helical_dom_sf"/>
</dbReference>
<comment type="subcellular location">
    <subcellularLocation>
        <location evidence="1">Cell outer membrane</location>
    </subcellularLocation>
</comment>
<name>A0ABW4VEU1_9BACT</name>
<evidence type="ECO:0000256" key="1">
    <source>
        <dbReference type="ARBA" id="ARBA00004442"/>
    </source>
</evidence>
<evidence type="ECO:0000313" key="8">
    <source>
        <dbReference type="EMBL" id="MFD2033244.1"/>
    </source>
</evidence>
<dbReference type="RefSeq" id="WP_376882321.1">
    <property type="nucleotide sequence ID" value="NZ_JBHUHR010000001.1"/>
</dbReference>
<feature type="domain" description="RagB/SusD" evidence="6">
    <location>
        <begin position="361"/>
        <end position="529"/>
    </location>
</feature>
<protein>
    <submittedName>
        <fullName evidence="8">RagB/SusD family nutrient uptake outer membrane protein</fullName>
    </submittedName>
</protein>
<dbReference type="EMBL" id="JBHUHR010000001">
    <property type="protein sequence ID" value="MFD2033244.1"/>
    <property type="molecule type" value="Genomic_DNA"/>
</dbReference>
<gene>
    <name evidence="8" type="ORF">ACFSKL_00495</name>
</gene>
<evidence type="ECO:0000256" key="5">
    <source>
        <dbReference type="ARBA" id="ARBA00023237"/>
    </source>
</evidence>
<keyword evidence="3" id="KW-0732">Signal</keyword>
<reference evidence="9" key="1">
    <citation type="journal article" date="2019" name="Int. J. Syst. Evol. Microbiol.">
        <title>The Global Catalogue of Microorganisms (GCM) 10K type strain sequencing project: providing services to taxonomists for standard genome sequencing and annotation.</title>
        <authorList>
            <consortium name="The Broad Institute Genomics Platform"/>
            <consortium name="The Broad Institute Genome Sequencing Center for Infectious Disease"/>
            <person name="Wu L."/>
            <person name="Ma J."/>
        </authorList>
    </citation>
    <scope>NUCLEOTIDE SEQUENCE [LARGE SCALE GENOMIC DNA]</scope>
    <source>
        <strain evidence="9">CGMCC 1.15180</strain>
    </source>
</reference>
<evidence type="ECO:0000313" key="9">
    <source>
        <dbReference type="Proteomes" id="UP001597361"/>
    </source>
</evidence>
<evidence type="ECO:0000259" key="7">
    <source>
        <dbReference type="Pfam" id="PF14322"/>
    </source>
</evidence>
<comment type="caution">
    <text evidence="8">The sequence shown here is derived from an EMBL/GenBank/DDBJ whole genome shotgun (WGS) entry which is preliminary data.</text>
</comment>
<dbReference type="SUPFAM" id="SSF48452">
    <property type="entry name" value="TPR-like"/>
    <property type="match status" value="1"/>
</dbReference>
<evidence type="ECO:0000256" key="4">
    <source>
        <dbReference type="ARBA" id="ARBA00023136"/>
    </source>
</evidence>
<keyword evidence="5" id="KW-0998">Cell outer membrane</keyword>
<dbReference type="Pfam" id="PF14322">
    <property type="entry name" value="SusD-like_3"/>
    <property type="match status" value="1"/>
</dbReference>
<evidence type="ECO:0000256" key="3">
    <source>
        <dbReference type="ARBA" id="ARBA00022729"/>
    </source>
</evidence>
<accession>A0ABW4VEU1</accession>
<evidence type="ECO:0000256" key="2">
    <source>
        <dbReference type="ARBA" id="ARBA00006275"/>
    </source>
</evidence>
<keyword evidence="9" id="KW-1185">Reference proteome</keyword>